<dbReference type="AlphaFoldDB" id="A0A645FLW8"/>
<evidence type="ECO:0000313" key="1">
    <source>
        <dbReference type="EMBL" id="MPN15395.1"/>
    </source>
</evidence>
<organism evidence="1">
    <name type="scientific">bioreactor metagenome</name>
    <dbReference type="NCBI Taxonomy" id="1076179"/>
    <lineage>
        <taxon>unclassified sequences</taxon>
        <taxon>metagenomes</taxon>
        <taxon>ecological metagenomes</taxon>
    </lineage>
</organism>
<reference evidence="1" key="1">
    <citation type="submission" date="2019-08" db="EMBL/GenBank/DDBJ databases">
        <authorList>
            <person name="Kucharzyk K."/>
            <person name="Murdoch R.W."/>
            <person name="Higgins S."/>
            <person name="Loffler F."/>
        </authorList>
    </citation>
    <scope>NUCLEOTIDE SEQUENCE</scope>
</reference>
<comment type="caution">
    <text evidence="1">The sequence shown here is derived from an EMBL/GenBank/DDBJ whole genome shotgun (WGS) entry which is preliminary data.</text>
</comment>
<accession>A0A645FLW8</accession>
<gene>
    <name evidence="1" type="ORF">SDC9_162727</name>
</gene>
<protein>
    <submittedName>
        <fullName evidence="1">Uncharacterized protein</fullName>
    </submittedName>
</protein>
<sequence>MAINKSKIIGIDLKKDADAIALGAGVMFGALCIPKVGDAIVAGANKIKAMIGRML</sequence>
<name>A0A645FLW8_9ZZZZ</name>
<dbReference type="EMBL" id="VSSQ01062154">
    <property type="protein sequence ID" value="MPN15395.1"/>
    <property type="molecule type" value="Genomic_DNA"/>
</dbReference>
<proteinExistence type="predicted"/>